<feature type="compositionally biased region" description="Basic and acidic residues" evidence="1">
    <location>
        <begin position="79"/>
        <end position="120"/>
    </location>
</feature>
<reference evidence="2" key="1">
    <citation type="journal article" date="2020" name="Stud. Mycol.">
        <title>101 Dothideomycetes genomes: a test case for predicting lifestyles and emergence of pathogens.</title>
        <authorList>
            <person name="Haridas S."/>
            <person name="Albert R."/>
            <person name="Binder M."/>
            <person name="Bloem J."/>
            <person name="Labutti K."/>
            <person name="Salamov A."/>
            <person name="Andreopoulos B."/>
            <person name="Baker S."/>
            <person name="Barry K."/>
            <person name="Bills G."/>
            <person name="Bluhm B."/>
            <person name="Cannon C."/>
            <person name="Castanera R."/>
            <person name="Culley D."/>
            <person name="Daum C."/>
            <person name="Ezra D."/>
            <person name="Gonzalez J."/>
            <person name="Henrissat B."/>
            <person name="Kuo A."/>
            <person name="Liang C."/>
            <person name="Lipzen A."/>
            <person name="Lutzoni F."/>
            <person name="Magnuson J."/>
            <person name="Mondo S."/>
            <person name="Nolan M."/>
            <person name="Ohm R."/>
            <person name="Pangilinan J."/>
            <person name="Park H.-J."/>
            <person name="Ramirez L."/>
            <person name="Alfaro M."/>
            <person name="Sun H."/>
            <person name="Tritt A."/>
            <person name="Yoshinaga Y."/>
            <person name="Zwiers L.-H."/>
            <person name="Turgeon B."/>
            <person name="Goodwin S."/>
            <person name="Spatafora J."/>
            <person name="Crous P."/>
            <person name="Grigoriev I."/>
        </authorList>
    </citation>
    <scope>NUCLEOTIDE SEQUENCE</scope>
    <source>
        <strain evidence="2">CBS 262.69</strain>
    </source>
</reference>
<dbReference type="EMBL" id="ML996689">
    <property type="protein sequence ID" value="KAF2403299.1"/>
    <property type="molecule type" value="Genomic_DNA"/>
</dbReference>
<feature type="region of interest" description="Disordered" evidence="1">
    <location>
        <begin position="1"/>
        <end position="268"/>
    </location>
</feature>
<name>A0A6G1I5F7_9PEZI</name>
<organism evidence="2 3">
    <name type="scientific">Trichodelitschia bisporula</name>
    <dbReference type="NCBI Taxonomy" id="703511"/>
    <lineage>
        <taxon>Eukaryota</taxon>
        <taxon>Fungi</taxon>
        <taxon>Dikarya</taxon>
        <taxon>Ascomycota</taxon>
        <taxon>Pezizomycotina</taxon>
        <taxon>Dothideomycetes</taxon>
        <taxon>Dothideomycetes incertae sedis</taxon>
        <taxon>Phaeotrichales</taxon>
        <taxon>Phaeotrichaceae</taxon>
        <taxon>Trichodelitschia</taxon>
    </lineage>
</organism>
<keyword evidence="3" id="KW-1185">Reference proteome</keyword>
<feature type="compositionally biased region" description="Basic and acidic residues" evidence="1">
    <location>
        <begin position="191"/>
        <end position="245"/>
    </location>
</feature>
<protein>
    <submittedName>
        <fullName evidence="2">Uncharacterized protein</fullName>
    </submittedName>
</protein>
<proteinExistence type="predicted"/>
<gene>
    <name evidence="2" type="ORF">EJ06DRAFT_519152</name>
</gene>
<evidence type="ECO:0000313" key="2">
    <source>
        <dbReference type="EMBL" id="KAF2403299.1"/>
    </source>
</evidence>
<evidence type="ECO:0000256" key="1">
    <source>
        <dbReference type="SAM" id="MobiDB-lite"/>
    </source>
</evidence>
<accession>A0A6G1I5F7</accession>
<dbReference type="OrthoDB" id="3799339at2759"/>
<dbReference type="Proteomes" id="UP000799640">
    <property type="component" value="Unassembled WGS sequence"/>
</dbReference>
<evidence type="ECO:0000313" key="3">
    <source>
        <dbReference type="Proteomes" id="UP000799640"/>
    </source>
</evidence>
<feature type="compositionally biased region" description="Basic and acidic residues" evidence="1">
    <location>
        <begin position="158"/>
        <end position="168"/>
    </location>
</feature>
<feature type="compositionally biased region" description="Basic and acidic residues" evidence="1">
    <location>
        <begin position="10"/>
        <end position="25"/>
    </location>
</feature>
<sequence length="309" mass="36161">MSGYPREHRRHYDNDADHDLSDSPPRRRAPRRDVPQPQRHPSILVSDTNPPRRHRSKSAIIRTSSDEDSDRPRRKDRSSRHDVERKTGTEHKHFRDRRYAYESDEGEMLKRAMRGGREPDLFDDDDPTPRAGRSARQSGDERALPIRGGPPPIARSRTYREPGRREWDEYGPPPPRDTHDPRSLGVPYDARGYRSDEPPRRERPRRDDHGREDRPRRRDDPYQAERSRRGGGRDPEEYFSDSRHDRDRRRRGADDDRRDRGGKKGGLNWQKEAGALFATYALPVIKKEGGRYLKKEVQRFLSRQSGGAA</sequence>
<dbReference type="AlphaFoldDB" id="A0A6G1I5F7"/>